<evidence type="ECO:0000313" key="8">
    <source>
        <dbReference type="EMBL" id="KPC55461.1"/>
    </source>
</evidence>
<dbReference type="GO" id="GO:0005886">
    <property type="term" value="C:plasma membrane"/>
    <property type="evidence" value="ECO:0007669"/>
    <property type="project" value="UniProtKB-SubCell"/>
</dbReference>
<dbReference type="InterPro" id="IPR051800">
    <property type="entry name" value="PqiA-PqiB_transport"/>
</dbReference>
<evidence type="ECO:0000256" key="4">
    <source>
        <dbReference type="ARBA" id="ARBA00022692"/>
    </source>
</evidence>
<dbReference type="AlphaFoldDB" id="A0A0N0GR97"/>
<dbReference type="Proteomes" id="UP000037939">
    <property type="component" value="Unassembled WGS sequence"/>
</dbReference>
<gene>
    <name evidence="8" type="primary">pqiA_2</name>
    <name evidence="8" type="ORF">WG78_02350</name>
</gene>
<keyword evidence="3" id="KW-0997">Cell inner membrane</keyword>
<evidence type="ECO:0000313" key="9">
    <source>
        <dbReference type="Proteomes" id="UP000037939"/>
    </source>
</evidence>
<comment type="subcellular location">
    <subcellularLocation>
        <location evidence="1">Cell inner membrane</location>
    </subcellularLocation>
</comment>
<dbReference type="OrthoDB" id="9800207at2"/>
<evidence type="ECO:0000256" key="2">
    <source>
        <dbReference type="ARBA" id="ARBA00022475"/>
    </source>
</evidence>
<keyword evidence="5 7" id="KW-1133">Transmembrane helix</keyword>
<evidence type="ECO:0000256" key="1">
    <source>
        <dbReference type="ARBA" id="ARBA00004533"/>
    </source>
</evidence>
<sequence>MSADQPHINSDADSATAKAPLTAVRAGLLNCHACGLLSRPTAHEAKRCPRCGAHLHSRKPDSITRTWALLAAAFILYIPANLLPVMHTSSILYSEDDTIMSGVIYLWTSGSWPLAILVFCASITVPLAKLIALTTLNWSVQRSSRWKQQERARLYRLVELVGRWSMLDIFVVALMVGLVHFRALATITAGPGAIAFGAVVVITMFAAMTFDPRLIWDPENNQDE</sequence>
<feature type="transmembrane region" description="Helical" evidence="7">
    <location>
        <begin position="187"/>
        <end position="210"/>
    </location>
</feature>
<comment type="caution">
    <text evidence="8">The sequence shown here is derived from an EMBL/GenBank/DDBJ whole genome shotgun (WGS) entry which is preliminary data.</text>
</comment>
<name>A0A0N0GR97_9NEIS</name>
<evidence type="ECO:0000256" key="7">
    <source>
        <dbReference type="SAM" id="Phobius"/>
    </source>
</evidence>
<evidence type="ECO:0000256" key="5">
    <source>
        <dbReference type="ARBA" id="ARBA00022989"/>
    </source>
</evidence>
<dbReference type="PATRIC" id="fig|857265.3.peg.489"/>
<keyword evidence="4 7" id="KW-0812">Transmembrane</keyword>
<evidence type="ECO:0000256" key="6">
    <source>
        <dbReference type="ARBA" id="ARBA00023136"/>
    </source>
</evidence>
<dbReference type="PANTHER" id="PTHR30462:SF3">
    <property type="entry name" value="INTERMEMBRANE TRANSPORT PROTEIN PQIA"/>
    <property type="match status" value="1"/>
</dbReference>
<proteinExistence type="predicted"/>
<keyword evidence="2" id="KW-1003">Cell membrane</keyword>
<dbReference type="STRING" id="857265.WG78_02350"/>
<keyword evidence="6 7" id="KW-0472">Membrane</keyword>
<dbReference type="EMBL" id="LAQT01000001">
    <property type="protein sequence ID" value="KPC55461.1"/>
    <property type="molecule type" value="Genomic_DNA"/>
</dbReference>
<keyword evidence="9" id="KW-1185">Reference proteome</keyword>
<feature type="transmembrane region" description="Helical" evidence="7">
    <location>
        <begin position="161"/>
        <end position="181"/>
    </location>
</feature>
<evidence type="ECO:0000256" key="3">
    <source>
        <dbReference type="ARBA" id="ARBA00022519"/>
    </source>
</evidence>
<accession>A0A0N0GR97</accession>
<organism evidence="8 9">
    <name type="scientific">Amantichitinum ursilacus</name>
    <dbReference type="NCBI Taxonomy" id="857265"/>
    <lineage>
        <taxon>Bacteria</taxon>
        <taxon>Pseudomonadati</taxon>
        <taxon>Pseudomonadota</taxon>
        <taxon>Betaproteobacteria</taxon>
        <taxon>Neisseriales</taxon>
        <taxon>Chitinibacteraceae</taxon>
        <taxon>Amantichitinum</taxon>
    </lineage>
</organism>
<reference evidence="8 9" key="1">
    <citation type="submission" date="2015-07" db="EMBL/GenBank/DDBJ databases">
        <title>Draft genome sequence of the Amantichitinum ursilacus IGB-41, a new chitin-degrading bacterium.</title>
        <authorList>
            <person name="Kirstahler P."/>
            <person name="Guenther M."/>
            <person name="Grumaz C."/>
            <person name="Rupp S."/>
            <person name="Zibek S."/>
            <person name="Sohn K."/>
        </authorList>
    </citation>
    <scope>NUCLEOTIDE SEQUENCE [LARGE SCALE GENOMIC DNA]</scope>
    <source>
        <strain evidence="8 9">IGB-41</strain>
    </source>
</reference>
<protein>
    <submittedName>
        <fullName evidence="8">Paraquat-inducible protein A</fullName>
    </submittedName>
</protein>
<feature type="transmembrane region" description="Helical" evidence="7">
    <location>
        <begin position="67"/>
        <end position="92"/>
    </location>
</feature>
<dbReference type="InterPro" id="IPR007498">
    <property type="entry name" value="PqiA-like"/>
</dbReference>
<dbReference type="PANTHER" id="PTHR30462">
    <property type="entry name" value="INTERMEMBRANE TRANSPORT PROTEIN PQIB-RELATED"/>
    <property type="match status" value="1"/>
</dbReference>
<feature type="transmembrane region" description="Helical" evidence="7">
    <location>
        <begin position="112"/>
        <end position="140"/>
    </location>
</feature>
<dbReference type="Pfam" id="PF04403">
    <property type="entry name" value="PqiA"/>
    <property type="match status" value="1"/>
</dbReference>